<feature type="region of interest" description="Disordered" evidence="1">
    <location>
        <begin position="998"/>
        <end position="1018"/>
    </location>
</feature>
<dbReference type="InterPro" id="IPR009839">
    <property type="entry name" value="SseB_N"/>
</dbReference>
<feature type="compositionally biased region" description="Basic and acidic residues" evidence="1">
    <location>
        <begin position="886"/>
        <end position="903"/>
    </location>
</feature>
<feature type="region of interest" description="Disordered" evidence="1">
    <location>
        <begin position="954"/>
        <end position="983"/>
    </location>
</feature>
<evidence type="ECO:0000313" key="3">
    <source>
        <dbReference type="EMBL" id="GAA2385988.1"/>
    </source>
</evidence>
<dbReference type="RefSeq" id="WP_344619423.1">
    <property type="nucleotide sequence ID" value="NZ_BAAARV010000100.1"/>
</dbReference>
<feature type="compositionally biased region" description="Low complexity" evidence="1">
    <location>
        <begin position="374"/>
        <end position="383"/>
    </location>
</feature>
<feature type="compositionally biased region" description="Basic and acidic residues" evidence="1">
    <location>
        <begin position="806"/>
        <end position="823"/>
    </location>
</feature>
<feature type="compositionally biased region" description="Basic and acidic residues" evidence="1">
    <location>
        <begin position="1249"/>
        <end position="1258"/>
    </location>
</feature>
<feature type="compositionally biased region" description="Pro residues" evidence="1">
    <location>
        <begin position="360"/>
        <end position="373"/>
    </location>
</feature>
<feature type="compositionally biased region" description="Basic and acidic residues" evidence="1">
    <location>
        <begin position="780"/>
        <end position="797"/>
    </location>
</feature>
<dbReference type="Pfam" id="PF07179">
    <property type="entry name" value="SseB"/>
    <property type="match status" value="2"/>
</dbReference>
<evidence type="ECO:0000256" key="1">
    <source>
        <dbReference type="SAM" id="MobiDB-lite"/>
    </source>
</evidence>
<feature type="region of interest" description="Disordered" evidence="1">
    <location>
        <begin position="142"/>
        <end position="481"/>
    </location>
</feature>
<feature type="domain" description="SseB protein N-terminal" evidence="2">
    <location>
        <begin position="19"/>
        <end position="115"/>
    </location>
</feature>
<dbReference type="Proteomes" id="UP001501444">
    <property type="component" value="Unassembled WGS sequence"/>
</dbReference>
<feature type="domain" description="SseB protein N-terminal" evidence="2">
    <location>
        <begin position="1128"/>
        <end position="1227"/>
    </location>
</feature>
<feature type="compositionally biased region" description="Basic and acidic residues" evidence="1">
    <location>
        <begin position="715"/>
        <end position="726"/>
    </location>
</feature>
<gene>
    <name evidence="3" type="ORF">GCM10010170_096120</name>
</gene>
<sequence length="1428" mass="154507">MSEWEPATEAEVAMRDALRANDQEQYFRILARTDVLLPISPESSPSSDGGWGTWTTEGRTHVLAFTSPSALHECLAGHPGTHRRVPFQDLAGIWPNVDWWLAVNPGLPIEGYLPSWFVTQISRGDVRLPGRTLGARARIEQASSRTRAVAQVPLRSVPNQPAPTPIERQRMRSDQGGPSGPGQGGFAGPAVPPPPAVPPSAMPPAGTPPFAGIPPTSSPPSSVPPSAGSPYPGAGGYPGSGLPSSPLPPSTVPPRREVPPPDVAPPGAFLPTRADRPVNFERTMGRSSYASPATPPENGAPTSGAPTSGAGAARGRASFPGAGPRGLFDDSDRKSLDVPGERELFSGAERGAPAARTDMPPRPQNPFRQPTPPVGSSGLPSRPLGGGGAPDLPTRPQGGSDLPMRPQQGGADLPMRPRGGSDLPGRPQGGSDLPGWPQGGSDLPGWPQGGSDLPGRPQGGSLGGAEDPNGDPRRYWPRREPARSLGEIYTEHAEPVIPAAWQPPPDLPLASGPPLPTRQPQASRPDADPPAFRPGGTLPQRPPGDALPQRPAGDALPQRPAAAEPPSAFLGSDSLPQRPVSGDPSPFRPVGESLPQRPAQGEPAAYRPAGDALPQRPVSGEPFPQRPVSGEPAAYRPAVDALPQRPVSGEPAPFFSPGLDEDTQPVNPGWTGSADVRPGRPGLAARSGDPFRDDDPAAPLPFDRPVFDRPGFSRLDVEHPEVDETPKPFGGVAAGARSAGFGKADLDDHPFFADEPAPSYDPFAPRQEQESPRDPFAPRQEQEPSRDPFALREEQAPPRDPFAPRQEQEPSRDPFALREEQAPPRDPFAPRQEQESPRDLFAPRQEQEPPQPEVRENREHLFSGRAEVQSAFFQETAEPQRSLFGDPRDPEPPRREEEQRPFFDDEPALRPFDAFDAFADSRPPAAAEPQPRDPYAALADLGPDVAERRDPYAALADLRSDEAEEARQAPEAQPVAETQPVAEVPPAAEIALVVEIPPAAEVPPAPPVEEEDSKENTGSFFLIGAREEKPSTPDPSPELRSFFEDGAAERPDFQQAAAETSWEYEPATYHVEPTREPTREPVYEPEVVEETPVRLREDIVDAEVVTPAKAADFAPANNVERDLFEAVQANSTDRFLSTLLLAKVLIPFWTGDGPVEPANWRTEHMNGLPHLVVFTSPERMRERLGEEAEGSWIKFTRLIRNWPPGDQLAFAINPESPAGAVLPGTEVVQLATWATELGLGVDDPEDQPVEAHREEPKPAPRPTYEPPTDREQVMQKPISPEQLSHYLERNYDRVSGFVHRAGEVAHLETPEQLYNALGLGYAGSSFKPDAEEAYVLRWIAYRGDLYRIPYGGQSHDAMRAMEGWVIERPPFRGNGFAPSETGDVIAEFKVDSARLPHHAELWRVRRDGRQELIARLDADGPLWRKNNL</sequence>
<feature type="compositionally biased region" description="Basic and acidic residues" evidence="1">
    <location>
        <begin position="958"/>
        <end position="968"/>
    </location>
</feature>
<evidence type="ECO:0000259" key="2">
    <source>
        <dbReference type="Pfam" id="PF07179"/>
    </source>
</evidence>
<feature type="compositionally biased region" description="Pro residues" evidence="1">
    <location>
        <begin position="190"/>
        <end position="207"/>
    </location>
</feature>
<feature type="region of interest" description="Disordered" evidence="1">
    <location>
        <begin position="496"/>
        <end position="941"/>
    </location>
</feature>
<feature type="compositionally biased region" description="Basic and acidic residues" evidence="1">
    <location>
        <begin position="327"/>
        <end position="344"/>
    </location>
</feature>
<feature type="compositionally biased region" description="Basic and acidic residues" evidence="1">
    <location>
        <begin position="853"/>
        <end position="862"/>
    </location>
</feature>
<accession>A0ABN3HQZ2</accession>
<protein>
    <recommendedName>
        <fullName evidence="2">SseB protein N-terminal domain-containing protein</fullName>
    </recommendedName>
</protein>
<reference evidence="3 4" key="1">
    <citation type="journal article" date="2019" name="Int. J. Syst. Evol. Microbiol.">
        <title>The Global Catalogue of Microorganisms (GCM) 10K type strain sequencing project: providing services to taxonomists for standard genome sequencing and annotation.</title>
        <authorList>
            <consortium name="The Broad Institute Genomics Platform"/>
            <consortium name="The Broad Institute Genome Sequencing Center for Infectious Disease"/>
            <person name="Wu L."/>
            <person name="Ma J."/>
        </authorList>
    </citation>
    <scope>NUCLEOTIDE SEQUENCE [LARGE SCALE GENOMIC DNA]</scope>
    <source>
        <strain evidence="3 4">JCM 3272</strain>
    </source>
</reference>
<keyword evidence="4" id="KW-1185">Reference proteome</keyword>
<feature type="compositionally biased region" description="Low complexity" evidence="1">
    <location>
        <begin position="969"/>
        <end position="983"/>
    </location>
</feature>
<feature type="region of interest" description="Disordered" evidence="1">
    <location>
        <begin position="1239"/>
        <end position="1271"/>
    </location>
</feature>
<feature type="compositionally biased region" description="Pro residues" evidence="1">
    <location>
        <begin position="501"/>
        <end position="517"/>
    </location>
</feature>
<proteinExistence type="predicted"/>
<organism evidence="3 4">
    <name type="scientific">Dactylosporangium salmoneum</name>
    <dbReference type="NCBI Taxonomy" id="53361"/>
    <lineage>
        <taxon>Bacteria</taxon>
        <taxon>Bacillati</taxon>
        <taxon>Actinomycetota</taxon>
        <taxon>Actinomycetes</taxon>
        <taxon>Micromonosporales</taxon>
        <taxon>Micromonosporaceae</taxon>
        <taxon>Dactylosporangium</taxon>
    </lineage>
</organism>
<dbReference type="EMBL" id="BAAARV010000100">
    <property type="protein sequence ID" value="GAA2385988.1"/>
    <property type="molecule type" value="Genomic_DNA"/>
</dbReference>
<feature type="compositionally biased region" description="Low complexity" evidence="1">
    <location>
        <begin position="299"/>
        <end position="326"/>
    </location>
</feature>
<name>A0ABN3HQZ2_9ACTN</name>
<comment type="caution">
    <text evidence="3">The sequence shown here is derived from an EMBL/GenBank/DDBJ whole genome shotgun (WGS) entry which is preliminary data.</text>
</comment>
<feature type="compositionally biased region" description="Gly residues" evidence="1">
    <location>
        <begin position="177"/>
        <end position="187"/>
    </location>
</feature>
<feature type="compositionally biased region" description="Basic and acidic residues" evidence="1">
    <location>
        <begin position="470"/>
        <end position="481"/>
    </location>
</feature>
<evidence type="ECO:0000313" key="4">
    <source>
        <dbReference type="Proteomes" id="UP001501444"/>
    </source>
</evidence>